<dbReference type="PROSITE" id="PS00302">
    <property type="entry name" value="IF5A_HYPUSINE"/>
    <property type="match status" value="1"/>
</dbReference>
<dbReference type="GO" id="GO:0045901">
    <property type="term" value="P:positive regulation of translational elongation"/>
    <property type="evidence" value="ECO:0007669"/>
    <property type="project" value="UniProtKB-UniRule"/>
</dbReference>
<dbReference type="NCBIfam" id="TIGR00037">
    <property type="entry name" value="eIF_5A"/>
    <property type="match status" value="1"/>
</dbReference>
<evidence type="ECO:0000256" key="3">
    <source>
        <dbReference type="ARBA" id="ARBA00022917"/>
    </source>
</evidence>
<evidence type="ECO:0000256" key="5">
    <source>
        <dbReference type="RuleBase" id="RU362005"/>
    </source>
</evidence>
<evidence type="ECO:0000313" key="7">
    <source>
        <dbReference type="EMBL" id="JAP96814.1"/>
    </source>
</evidence>
<dbReference type="EMBL" id="GDHC01021814">
    <property type="protein sequence ID" value="JAP96814.1"/>
    <property type="molecule type" value="Transcribed_RNA"/>
</dbReference>
<dbReference type="InterPro" id="IPR048670">
    <property type="entry name" value="IF5A-like_N"/>
</dbReference>
<dbReference type="InterPro" id="IPR014722">
    <property type="entry name" value="Rib_uL2_dom2"/>
</dbReference>
<dbReference type="GO" id="GO:0043022">
    <property type="term" value="F:ribosome binding"/>
    <property type="evidence" value="ECO:0007669"/>
    <property type="project" value="UniProtKB-UniRule"/>
</dbReference>
<dbReference type="SUPFAM" id="SSF50104">
    <property type="entry name" value="Translation proteins SH3-like domain"/>
    <property type="match status" value="1"/>
</dbReference>
<accession>A0A146KM40</accession>
<evidence type="ECO:0000256" key="2">
    <source>
        <dbReference type="ARBA" id="ARBA00022768"/>
    </source>
</evidence>
<name>A0A146KM40_LYGHE</name>
<evidence type="ECO:0000256" key="4">
    <source>
        <dbReference type="ARBA" id="ARBA00023071"/>
    </source>
</evidence>
<dbReference type="GO" id="GO:0003746">
    <property type="term" value="F:translation elongation factor activity"/>
    <property type="evidence" value="ECO:0007669"/>
    <property type="project" value="UniProtKB-UniRule"/>
</dbReference>
<dbReference type="AlphaFoldDB" id="A0A146KM40"/>
<evidence type="ECO:0000256" key="1">
    <source>
        <dbReference type="ARBA" id="ARBA00006016"/>
    </source>
</evidence>
<dbReference type="Gene3D" id="2.30.30.30">
    <property type="match status" value="1"/>
</dbReference>
<keyword evidence="7" id="KW-0396">Initiation factor</keyword>
<protein>
    <recommendedName>
        <fullName evidence="5">Eukaryotic translation initiation factor 5A</fullName>
        <shortName evidence="5">eIF-5A</shortName>
    </recommendedName>
</protein>
<dbReference type="PANTHER" id="PTHR11673">
    <property type="entry name" value="TRANSLATION INITIATION FACTOR 5A FAMILY MEMBER"/>
    <property type="match status" value="1"/>
</dbReference>
<keyword evidence="3 5" id="KW-0648">Protein biosynthesis</keyword>
<dbReference type="PIRSF" id="PIRSF003025">
    <property type="entry name" value="eIF5A"/>
    <property type="match status" value="1"/>
</dbReference>
<dbReference type="GO" id="GO:0003743">
    <property type="term" value="F:translation initiation factor activity"/>
    <property type="evidence" value="ECO:0007669"/>
    <property type="project" value="UniProtKB-KW"/>
</dbReference>
<dbReference type="InterPro" id="IPR001884">
    <property type="entry name" value="IF5A-like"/>
</dbReference>
<evidence type="ECO:0000259" key="6">
    <source>
        <dbReference type="Pfam" id="PF21485"/>
    </source>
</evidence>
<keyword evidence="4 5" id="KW-0385">Hypusine</keyword>
<dbReference type="GO" id="GO:0045905">
    <property type="term" value="P:positive regulation of translational termination"/>
    <property type="evidence" value="ECO:0007669"/>
    <property type="project" value="UniProtKB-UniRule"/>
</dbReference>
<comment type="similarity">
    <text evidence="1 5">Belongs to the eIF-5A family.</text>
</comment>
<sequence length="145" mass="16218">MSDIKAVPRQPMQAGSCKKGSFVVLKGRPCKVVEVKTSKTGKHGHAKANITGVCVLSQQKCVEVHPTSHNITEFKLEKTEYLVCDVDQNESKINVLDDSNNMKFFIYKPDSQVVTDLIKAMEEDPEKQFTVTVIRAPVETTSEQY</sequence>
<organism evidence="7">
    <name type="scientific">Lygus hesperus</name>
    <name type="common">Western plant bug</name>
    <dbReference type="NCBI Taxonomy" id="30085"/>
    <lineage>
        <taxon>Eukaryota</taxon>
        <taxon>Metazoa</taxon>
        <taxon>Ecdysozoa</taxon>
        <taxon>Arthropoda</taxon>
        <taxon>Hexapoda</taxon>
        <taxon>Insecta</taxon>
        <taxon>Pterygota</taxon>
        <taxon>Neoptera</taxon>
        <taxon>Paraneoptera</taxon>
        <taxon>Hemiptera</taxon>
        <taxon>Heteroptera</taxon>
        <taxon>Panheteroptera</taxon>
        <taxon>Cimicomorpha</taxon>
        <taxon>Miridae</taxon>
        <taxon>Mirini</taxon>
        <taxon>Lygus</taxon>
    </lineage>
</organism>
<feature type="domain" description="Translation initiation factor 5A-like N-terminal" evidence="6">
    <location>
        <begin position="10"/>
        <end position="69"/>
    </location>
</feature>
<proteinExistence type="inferred from homology"/>
<gene>
    <name evidence="7" type="primary">IF5A3</name>
    <name evidence="7" type="ORF">g.21044</name>
</gene>
<reference evidence="7" key="1">
    <citation type="journal article" date="2016" name="Gigascience">
        <title>De novo construction of an expanded transcriptome assembly for the western tarnished plant bug, Lygus hesperus.</title>
        <authorList>
            <person name="Tassone E.E."/>
            <person name="Geib S.M."/>
            <person name="Hall B."/>
            <person name="Fabrick J.A."/>
            <person name="Brent C.S."/>
            <person name="Hull J.J."/>
        </authorList>
    </citation>
    <scope>NUCLEOTIDE SEQUENCE</scope>
</reference>
<dbReference type="GO" id="GO:0003723">
    <property type="term" value="F:RNA binding"/>
    <property type="evidence" value="ECO:0007669"/>
    <property type="project" value="InterPro"/>
</dbReference>
<comment type="function">
    <text evidence="5">Translation factor that promotes translation elongation and termination, particularly upon ribosome stalling at specific amino acid sequence contexts. Binds between the exit (E) and peptidyl (P) site of the ribosome and promotes rescue of stalled ribosome: specifically required for efficient translation of polyproline-containing peptides as well as other motifs that stall the ribosome. Acts as ribosome quality control (RQC) cofactor by joining the RQC complex to facilitate peptidyl transfer during CAT tailing step.</text>
</comment>
<comment type="PTM">
    <text evidence="5">eIF-5A seems to be the only eukaryotic protein to have a hypusine residue which is a post-translational modification of a lysine by the addition of a butylamino group.</text>
</comment>
<dbReference type="InterPro" id="IPR019769">
    <property type="entry name" value="Trans_elong_IF5A_hypusine_site"/>
</dbReference>
<keyword evidence="2" id="KW-0251">Elongation factor</keyword>
<dbReference type="Pfam" id="PF21485">
    <property type="entry name" value="IF5A-like_N"/>
    <property type="match status" value="1"/>
</dbReference>
<dbReference type="InterPro" id="IPR008991">
    <property type="entry name" value="Translation_prot_SH3-like_sf"/>
</dbReference>